<evidence type="ECO:0000313" key="2">
    <source>
        <dbReference type="Proteomes" id="UP000324222"/>
    </source>
</evidence>
<accession>A0A5B7FBK4</accession>
<sequence>MRIEKVGGNKEEATVSCFRQLCFDEEMKMRFSRREVVFYRLIIRSKTVNVTEVNEEKIAGGVTTFWVATNLGTFLVSYPEGDSKENILN</sequence>
<gene>
    <name evidence="1" type="ORF">E2C01_037496</name>
</gene>
<name>A0A5B7FBK4_PORTR</name>
<dbReference type="AlphaFoldDB" id="A0A5B7FBK4"/>
<keyword evidence="2" id="KW-1185">Reference proteome</keyword>
<dbReference type="Proteomes" id="UP000324222">
    <property type="component" value="Unassembled WGS sequence"/>
</dbReference>
<dbReference type="EMBL" id="VSRR010006013">
    <property type="protein sequence ID" value="MPC43842.1"/>
    <property type="molecule type" value="Genomic_DNA"/>
</dbReference>
<protein>
    <submittedName>
        <fullName evidence="1">Uncharacterized protein</fullName>
    </submittedName>
</protein>
<proteinExistence type="predicted"/>
<reference evidence="1 2" key="1">
    <citation type="submission" date="2019-05" db="EMBL/GenBank/DDBJ databases">
        <title>Another draft genome of Portunus trituberculatus and its Hox gene families provides insights of decapod evolution.</title>
        <authorList>
            <person name="Jeong J.-H."/>
            <person name="Song I."/>
            <person name="Kim S."/>
            <person name="Choi T."/>
            <person name="Kim D."/>
            <person name="Ryu S."/>
            <person name="Kim W."/>
        </authorList>
    </citation>
    <scope>NUCLEOTIDE SEQUENCE [LARGE SCALE GENOMIC DNA]</scope>
    <source>
        <tissue evidence="1">Muscle</tissue>
    </source>
</reference>
<organism evidence="1 2">
    <name type="scientific">Portunus trituberculatus</name>
    <name type="common">Swimming crab</name>
    <name type="synonym">Neptunus trituberculatus</name>
    <dbReference type="NCBI Taxonomy" id="210409"/>
    <lineage>
        <taxon>Eukaryota</taxon>
        <taxon>Metazoa</taxon>
        <taxon>Ecdysozoa</taxon>
        <taxon>Arthropoda</taxon>
        <taxon>Crustacea</taxon>
        <taxon>Multicrustacea</taxon>
        <taxon>Malacostraca</taxon>
        <taxon>Eumalacostraca</taxon>
        <taxon>Eucarida</taxon>
        <taxon>Decapoda</taxon>
        <taxon>Pleocyemata</taxon>
        <taxon>Brachyura</taxon>
        <taxon>Eubrachyura</taxon>
        <taxon>Portunoidea</taxon>
        <taxon>Portunidae</taxon>
        <taxon>Portuninae</taxon>
        <taxon>Portunus</taxon>
    </lineage>
</organism>
<comment type="caution">
    <text evidence="1">The sequence shown here is derived from an EMBL/GenBank/DDBJ whole genome shotgun (WGS) entry which is preliminary data.</text>
</comment>
<evidence type="ECO:0000313" key="1">
    <source>
        <dbReference type="EMBL" id="MPC43842.1"/>
    </source>
</evidence>